<dbReference type="CDD" id="cd00077">
    <property type="entry name" value="HDc"/>
    <property type="match status" value="1"/>
</dbReference>
<dbReference type="SMART" id="SM00471">
    <property type="entry name" value="HDc"/>
    <property type="match status" value="1"/>
</dbReference>
<dbReference type="AlphaFoldDB" id="A0A0P6YP28"/>
<dbReference type="EMBL" id="LGKP01000002">
    <property type="protein sequence ID" value="KPL92047.1"/>
    <property type="molecule type" value="Genomic_DNA"/>
</dbReference>
<dbReference type="PROSITE" id="PS51832">
    <property type="entry name" value="HD_GYP"/>
    <property type="match status" value="1"/>
</dbReference>
<accession>A0A0P6YP28</accession>
<evidence type="ECO:0000313" key="2">
    <source>
        <dbReference type="EMBL" id="KPL92047.1"/>
    </source>
</evidence>
<protein>
    <submittedName>
        <fullName evidence="2">Phosphohydrolase</fullName>
    </submittedName>
</protein>
<dbReference type="InterPro" id="IPR003607">
    <property type="entry name" value="HD/PDEase_dom"/>
</dbReference>
<dbReference type="PANTHER" id="PTHR45228">
    <property type="entry name" value="CYCLIC DI-GMP PHOSPHODIESTERASE TM_0186-RELATED"/>
    <property type="match status" value="1"/>
</dbReference>
<dbReference type="InterPro" id="IPR052020">
    <property type="entry name" value="Cyclic_di-GMP/3'3'-cGAMP_PDE"/>
</dbReference>
<comment type="caution">
    <text evidence="2">The sequence shown here is derived from an EMBL/GenBank/DDBJ whole genome shotgun (WGS) entry which is preliminary data.</text>
</comment>
<gene>
    <name evidence="2" type="ORF">SE18_00050</name>
</gene>
<evidence type="ECO:0000313" key="3">
    <source>
        <dbReference type="Proteomes" id="UP000050277"/>
    </source>
</evidence>
<dbReference type="PATRIC" id="fig|70996.4.peg.2544"/>
<reference evidence="2 3" key="1">
    <citation type="submission" date="2015-07" db="EMBL/GenBank/DDBJ databases">
        <title>Whole genome sequence of Herpetosiphon geysericola DSM 7119.</title>
        <authorList>
            <person name="Hemp J."/>
            <person name="Ward L.M."/>
            <person name="Pace L.A."/>
            <person name="Fischer W.W."/>
        </authorList>
    </citation>
    <scope>NUCLEOTIDE SEQUENCE [LARGE SCALE GENOMIC DNA]</scope>
    <source>
        <strain evidence="2 3">DSM 7119</strain>
    </source>
</reference>
<dbReference type="SUPFAM" id="SSF109604">
    <property type="entry name" value="HD-domain/PDEase-like"/>
    <property type="match status" value="1"/>
</dbReference>
<proteinExistence type="predicted"/>
<dbReference type="Pfam" id="PF13487">
    <property type="entry name" value="HD_5"/>
    <property type="match status" value="1"/>
</dbReference>
<keyword evidence="2" id="KW-0378">Hydrolase</keyword>
<dbReference type="Proteomes" id="UP000050277">
    <property type="component" value="Unassembled WGS sequence"/>
</dbReference>
<feature type="domain" description="HD-GYP" evidence="1">
    <location>
        <begin position="29"/>
        <end position="225"/>
    </location>
</feature>
<dbReference type="Gene3D" id="1.10.3210.10">
    <property type="entry name" value="Hypothetical protein af1432"/>
    <property type="match status" value="1"/>
</dbReference>
<dbReference type="InterPro" id="IPR037522">
    <property type="entry name" value="HD_GYP_dom"/>
</dbReference>
<name>A0A0P6YP28_9CHLR</name>
<dbReference type="STRING" id="70996.SE18_00050"/>
<dbReference type="PANTHER" id="PTHR45228:SF1">
    <property type="entry name" value="CYCLIC DI-GMP PHOSPHODIESTERASE TM_0186"/>
    <property type="match status" value="1"/>
</dbReference>
<organism evidence="2 3">
    <name type="scientific">Herpetosiphon geysericola</name>
    <dbReference type="NCBI Taxonomy" id="70996"/>
    <lineage>
        <taxon>Bacteria</taxon>
        <taxon>Bacillati</taxon>
        <taxon>Chloroflexota</taxon>
        <taxon>Chloroflexia</taxon>
        <taxon>Herpetosiphonales</taxon>
        <taxon>Herpetosiphonaceae</taxon>
        <taxon>Herpetosiphon</taxon>
    </lineage>
</organism>
<sequence>MLQTYASQVAAALDNALLFQHLQQINHEVTSAYDMTIEGWSRALDLRDHETEGHTQRVTWMTEQLAAAMGKFSAEELIHVRRGALLHDIGKMGVPDAILHKPGPLDDDEWVIMRRHPVYAYQLLAPILYLQGSLDIPHYHHERWDGTGYPKGLQAEAIPLAARVFAVVDVWDALRSDRPYRKGWSDQRIMEYLATESGKHFDPMVVEVFLQLLKTMSVAEVRNPVSEQ</sequence>
<evidence type="ECO:0000259" key="1">
    <source>
        <dbReference type="PROSITE" id="PS51832"/>
    </source>
</evidence>
<keyword evidence="3" id="KW-1185">Reference proteome</keyword>
<dbReference type="GO" id="GO:0016787">
    <property type="term" value="F:hydrolase activity"/>
    <property type="evidence" value="ECO:0007669"/>
    <property type="project" value="UniProtKB-KW"/>
</dbReference>